<dbReference type="EMBL" id="SJPR01000003">
    <property type="protein sequence ID" value="TWT96840.1"/>
    <property type="molecule type" value="Genomic_DNA"/>
</dbReference>
<dbReference type="InterPro" id="IPR002035">
    <property type="entry name" value="VWF_A"/>
</dbReference>
<feature type="region of interest" description="Disordered" evidence="1">
    <location>
        <begin position="106"/>
        <end position="137"/>
    </location>
</feature>
<dbReference type="OrthoDB" id="272806at2"/>
<gene>
    <name evidence="3" type="ORF">Pla108_26140</name>
</gene>
<dbReference type="Gene3D" id="3.40.50.410">
    <property type="entry name" value="von Willebrand factor, type A domain"/>
    <property type="match status" value="1"/>
</dbReference>
<protein>
    <recommendedName>
        <fullName evidence="2">VWFA domain-containing protein</fullName>
    </recommendedName>
</protein>
<name>A0A5C6ABR1_9BACT</name>
<evidence type="ECO:0000259" key="2">
    <source>
        <dbReference type="Pfam" id="PF13768"/>
    </source>
</evidence>
<accession>A0A5C6ABR1</accession>
<dbReference type="InterPro" id="IPR036465">
    <property type="entry name" value="vWFA_dom_sf"/>
</dbReference>
<sequence>MPVEADRRATALAWGTSLAVHTLLSAGVFYYGSQGGSEAGGDAPTREIGVVLRQSEQPPSPFESDSLSDADTPVPVEIAPIEPSPTESVSLSPSPFSELLEQLVEPKDPGAGPQASPGGASAPAPPPSGGGRPKLPIGQARVPFLGVEGVGSRFVYVLDRSTSMQGGPLRAVKAHLVASLDAIGPPQQFHILFFNTRVSALDLTGGQNRIAFGTDENKRRAAKYVLSVTADGGTERKVALEEAIAFRPDVIFFLTDDDTPMTANQLDQIVDEASGAVTIHTIEFGKGPNHGRRNFLGELAAQTGGQHAYVDTTRLPR</sequence>
<proteinExistence type="predicted"/>
<evidence type="ECO:0000313" key="3">
    <source>
        <dbReference type="EMBL" id="TWT96840.1"/>
    </source>
</evidence>
<evidence type="ECO:0000256" key="1">
    <source>
        <dbReference type="SAM" id="MobiDB-lite"/>
    </source>
</evidence>
<evidence type="ECO:0000313" key="4">
    <source>
        <dbReference type="Proteomes" id="UP000317421"/>
    </source>
</evidence>
<dbReference type="Proteomes" id="UP000317421">
    <property type="component" value="Unassembled WGS sequence"/>
</dbReference>
<dbReference type="RefSeq" id="WP_146445342.1">
    <property type="nucleotide sequence ID" value="NZ_SJPR01000003.1"/>
</dbReference>
<dbReference type="AlphaFoldDB" id="A0A5C6ABR1"/>
<organism evidence="3 4">
    <name type="scientific">Botrimarina colliarenosi</name>
    <dbReference type="NCBI Taxonomy" id="2528001"/>
    <lineage>
        <taxon>Bacteria</taxon>
        <taxon>Pseudomonadati</taxon>
        <taxon>Planctomycetota</taxon>
        <taxon>Planctomycetia</taxon>
        <taxon>Pirellulales</taxon>
        <taxon>Lacipirellulaceae</taxon>
        <taxon>Botrimarina</taxon>
    </lineage>
</organism>
<feature type="compositionally biased region" description="Low complexity" evidence="1">
    <location>
        <begin position="109"/>
        <end position="122"/>
    </location>
</feature>
<feature type="region of interest" description="Disordered" evidence="1">
    <location>
        <begin position="54"/>
        <end position="94"/>
    </location>
</feature>
<comment type="caution">
    <text evidence="3">The sequence shown here is derived from an EMBL/GenBank/DDBJ whole genome shotgun (WGS) entry which is preliminary data.</text>
</comment>
<dbReference type="SUPFAM" id="SSF53300">
    <property type="entry name" value="vWA-like"/>
    <property type="match status" value="1"/>
</dbReference>
<feature type="domain" description="VWFA" evidence="2">
    <location>
        <begin position="155"/>
        <end position="306"/>
    </location>
</feature>
<reference evidence="3 4" key="1">
    <citation type="submission" date="2019-02" db="EMBL/GenBank/DDBJ databases">
        <title>Deep-cultivation of Planctomycetes and their phenomic and genomic characterization uncovers novel biology.</title>
        <authorList>
            <person name="Wiegand S."/>
            <person name="Jogler M."/>
            <person name="Boedeker C."/>
            <person name="Pinto D."/>
            <person name="Vollmers J."/>
            <person name="Rivas-Marin E."/>
            <person name="Kohn T."/>
            <person name="Peeters S.H."/>
            <person name="Heuer A."/>
            <person name="Rast P."/>
            <person name="Oberbeckmann S."/>
            <person name="Bunk B."/>
            <person name="Jeske O."/>
            <person name="Meyerdierks A."/>
            <person name="Storesund J.E."/>
            <person name="Kallscheuer N."/>
            <person name="Luecker S."/>
            <person name="Lage O.M."/>
            <person name="Pohl T."/>
            <person name="Merkel B.J."/>
            <person name="Hornburger P."/>
            <person name="Mueller R.-W."/>
            <person name="Bruemmer F."/>
            <person name="Labrenz M."/>
            <person name="Spormann A.M."/>
            <person name="Op Den Camp H."/>
            <person name="Overmann J."/>
            <person name="Amann R."/>
            <person name="Jetten M.S.M."/>
            <person name="Mascher T."/>
            <person name="Medema M.H."/>
            <person name="Devos D.P."/>
            <person name="Kaster A.-K."/>
            <person name="Ovreas L."/>
            <person name="Rohde M."/>
            <person name="Galperin M.Y."/>
            <person name="Jogler C."/>
        </authorList>
    </citation>
    <scope>NUCLEOTIDE SEQUENCE [LARGE SCALE GENOMIC DNA]</scope>
    <source>
        <strain evidence="3 4">Pla108</strain>
    </source>
</reference>
<keyword evidence="4" id="KW-1185">Reference proteome</keyword>
<dbReference type="Pfam" id="PF13768">
    <property type="entry name" value="VWA_3"/>
    <property type="match status" value="1"/>
</dbReference>